<accession>A0A1F5J8X6</accession>
<keyword evidence="2" id="KW-0547">Nucleotide-binding</keyword>
<evidence type="ECO:0000259" key="3">
    <source>
        <dbReference type="PROSITE" id="PS51459"/>
    </source>
</evidence>
<dbReference type="AlphaFoldDB" id="A0A1F5J8X6"/>
<evidence type="ECO:0000256" key="1">
    <source>
        <dbReference type="PIRSR" id="PIRSR640198-1"/>
    </source>
</evidence>
<feature type="active site" evidence="1">
    <location>
        <position position="179"/>
    </location>
</feature>
<dbReference type="InterPro" id="IPR036388">
    <property type="entry name" value="WH-like_DNA-bd_sf"/>
</dbReference>
<feature type="binding site" evidence="2">
    <location>
        <begin position="183"/>
        <end position="190"/>
    </location>
    <ligand>
        <name>ATP</name>
        <dbReference type="ChEBI" id="CHEBI:30616"/>
    </ligand>
</feature>
<dbReference type="InterPro" id="IPR036390">
    <property type="entry name" value="WH_DNA-bd_sf"/>
</dbReference>
<gene>
    <name evidence="4" type="ORF">A3C26_01950</name>
</gene>
<dbReference type="Pfam" id="PF02661">
    <property type="entry name" value="Fic"/>
    <property type="match status" value="1"/>
</dbReference>
<dbReference type="Gene3D" id="1.10.3290.10">
    <property type="entry name" value="Fido-like domain"/>
    <property type="match status" value="1"/>
</dbReference>
<comment type="caution">
    <text evidence="4">The sequence shown here is derived from an EMBL/GenBank/DDBJ whole genome shotgun (WGS) entry which is preliminary data.</text>
</comment>
<dbReference type="SUPFAM" id="SSF46785">
    <property type="entry name" value="Winged helix' DNA-binding domain"/>
    <property type="match status" value="1"/>
</dbReference>
<keyword evidence="2" id="KW-0067">ATP-binding</keyword>
<dbReference type="Gene3D" id="1.10.10.10">
    <property type="entry name" value="Winged helix-like DNA-binding domain superfamily/Winged helix DNA-binding domain"/>
    <property type="match status" value="1"/>
</dbReference>
<evidence type="ECO:0000256" key="2">
    <source>
        <dbReference type="PIRSR" id="PIRSR640198-2"/>
    </source>
</evidence>
<dbReference type="PANTHER" id="PTHR13504">
    <property type="entry name" value="FIDO DOMAIN-CONTAINING PROTEIN DDB_G0283145"/>
    <property type="match status" value="1"/>
</dbReference>
<dbReference type="InterPro" id="IPR040198">
    <property type="entry name" value="Fido_containing"/>
</dbReference>
<dbReference type="GO" id="GO:0005524">
    <property type="term" value="F:ATP binding"/>
    <property type="evidence" value="ECO:0007669"/>
    <property type="project" value="UniProtKB-KW"/>
</dbReference>
<dbReference type="PANTHER" id="PTHR13504:SF38">
    <property type="entry name" value="FIDO DOMAIN-CONTAINING PROTEIN"/>
    <property type="match status" value="1"/>
</dbReference>
<dbReference type="InterPro" id="IPR003812">
    <property type="entry name" value="Fido"/>
</dbReference>
<reference evidence="4 5" key="1">
    <citation type="journal article" date="2016" name="Nat. Commun.">
        <title>Thousands of microbial genomes shed light on interconnected biogeochemical processes in an aquifer system.</title>
        <authorList>
            <person name="Anantharaman K."/>
            <person name="Brown C.T."/>
            <person name="Hug L.A."/>
            <person name="Sharon I."/>
            <person name="Castelle C.J."/>
            <person name="Probst A.J."/>
            <person name="Thomas B.C."/>
            <person name="Singh A."/>
            <person name="Wilkins M.J."/>
            <person name="Karaoz U."/>
            <person name="Brodie E.L."/>
            <person name="Williams K.H."/>
            <person name="Hubbard S.S."/>
            <person name="Banfield J.F."/>
        </authorList>
    </citation>
    <scope>NUCLEOTIDE SEQUENCE [LARGE SCALE GENOMIC DNA]</scope>
</reference>
<dbReference type="SUPFAM" id="SSF140931">
    <property type="entry name" value="Fic-like"/>
    <property type="match status" value="1"/>
</dbReference>
<dbReference type="Proteomes" id="UP000177042">
    <property type="component" value="Unassembled WGS sequence"/>
</dbReference>
<feature type="domain" description="Fido" evidence="3">
    <location>
        <begin position="96"/>
        <end position="241"/>
    </location>
</feature>
<proteinExistence type="predicted"/>
<dbReference type="Pfam" id="PF08461">
    <property type="entry name" value="WHD_RNase_R"/>
    <property type="match status" value="1"/>
</dbReference>
<dbReference type="EMBL" id="MFCX01000032">
    <property type="protein sequence ID" value="OGE25081.1"/>
    <property type="molecule type" value="Genomic_DNA"/>
</dbReference>
<dbReference type="InterPro" id="IPR013668">
    <property type="entry name" value="RNase_R_HTH_12"/>
</dbReference>
<sequence>MLIPPKYTLIPKISQLLASIESSKEVINSVSIPPEIEMNIRRQSTLKSSLFSARIEGNDLTLDQLPKTSSQDQKKKEVFNILKGLNLIYQRSAKELSLKDILHFHQIVLEEIVQKSDLGKFRTESSAIFNTAGIAIYLPPKPSQIISHINKLFMFINSNKEQFIPIRACLAHYIFEKIHPFLDGNGRVGRLLLLAILAKGGYGMKGLLALEEYLDQERNNYYRSLDEPEKDTTDYLEFMLEVIAKSAEDGKREVLAKQQSKAVDYLLPRRAEILSIIEDHKLVSFDEIRRRFMAVNERTLRYDLKKLQNSGFIRKKGVTKGAYYEIESHQFRPKDKF</sequence>
<dbReference type="InterPro" id="IPR036597">
    <property type="entry name" value="Fido-like_dom_sf"/>
</dbReference>
<evidence type="ECO:0000313" key="4">
    <source>
        <dbReference type="EMBL" id="OGE25081.1"/>
    </source>
</evidence>
<name>A0A1F5J8X6_9BACT</name>
<protein>
    <recommendedName>
        <fullName evidence="3">Fido domain-containing protein</fullName>
    </recommendedName>
</protein>
<feature type="binding site" evidence="2">
    <location>
        <begin position="221"/>
        <end position="222"/>
    </location>
    <ligand>
        <name>ATP</name>
        <dbReference type="ChEBI" id="CHEBI:30616"/>
    </ligand>
</feature>
<organism evidence="4 5">
    <name type="scientific">Candidatus Daviesbacteria bacterium RIFCSPHIGHO2_02_FULL_39_12</name>
    <dbReference type="NCBI Taxonomy" id="1797770"/>
    <lineage>
        <taxon>Bacteria</taxon>
        <taxon>Candidatus Daviesiibacteriota</taxon>
    </lineage>
</organism>
<dbReference type="PROSITE" id="PS51459">
    <property type="entry name" value="FIDO"/>
    <property type="match status" value="1"/>
</dbReference>
<evidence type="ECO:0000313" key="5">
    <source>
        <dbReference type="Proteomes" id="UP000177042"/>
    </source>
</evidence>